<protein>
    <submittedName>
        <fullName evidence="1">Glutaredoxin family protein</fullName>
    </submittedName>
</protein>
<proteinExistence type="predicted"/>
<comment type="caution">
    <text evidence="1">The sequence shown here is derived from an EMBL/GenBank/DDBJ whole genome shotgun (WGS) entry which is preliminary data.</text>
</comment>
<organism evidence="1 2">
    <name type="scientific">Rheinheimera maricola</name>
    <dbReference type="NCBI Taxonomy" id="2793282"/>
    <lineage>
        <taxon>Bacteria</taxon>
        <taxon>Pseudomonadati</taxon>
        <taxon>Pseudomonadota</taxon>
        <taxon>Gammaproteobacteria</taxon>
        <taxon>Chromatiales</taxon>
        <taxon>Chromatiaceae</taxon>
        <taxon>Rheinheimera</taxon>
    </lineage>
</organism>
<dbReference type="SUPFAM" id="SSF52833">
    <property type="entry name" value="Thioredoxin-like"/>
    <property type="match status" value="1"/>
</dbReference>
<dbReference type="EMBL" id="JAERPS020000001">
    <property type="protein sequence ID" value="MBZ9610857.1"/>
    <property type="molecule type" value="Genomic_DNA"/>
</dbReference>
<sequence>MRPALTLYSTWGCHLCEQAEHLLLQAGLAGQFQVVDIVDDEAAFARYRVAIPVLKQADNELYWPFDARQLDRWLKDVR</sequence>
<dbReference type="InterPro" id="IPR008554">
    <property type="entry name" value="Glutaredoxin-like"/>
</dbReference>
<dbReference type="Proteomes" id="UP000663814">
    <property type="component" value="Unassembled WGS sequence"/>
</dbReference>
<keyword evidence="2" id="KW-1185">Reference proteome</keyword>
<reference evidence="1 2" key="2">
    <citation type="submission" date="2021-08" db="EMBL/GenBank/DDBJ databases">
        <title>Rheinheimera aquimaris sp. nov., isolated from seawater of the East Sea in Korea.</title>
        <authorList>
            <person name="Kim K.H."/>
            <person name="Wenting R."/>
            <person name="Kim K.R."/>
            <person name="Jeon C.O."/>
        </authorList>
    </citation>
    <scope>NUCLEOTIDE SEQUENCE [LARGE SCALE GENOMIC DNA]</scope>
    <source>
        <strain evidence="1 2">MA-13</strain>
    </source>
</reference>
<evidence type="ECO:0000313" key="1">
    <source>
        <dbReference type="EMBL" id="MBZ9610857.1"/>
    </source>
</evidence>
<gene>
    <name evidence="1" type="ORF">I4W93_004555</name>
</gene>
<name>A0ABS7X7T0_9GAMM</name>
<dbReference type="RefSeq" id="WP_205310564.1">
    <property type="nucleotide sequence ID" value="NZ_JAERPS020000001.1"/>
</dbReference>
<evidence type="ECO:0000313" key="2">
    <source>
        <dbReference type="Proteomes" id="UP000663814"/>
    </source>
</evidence>
<accession>A0ABS7X7T0</accession>
<reference evidence="1 2" key="1">
    <citation type="submission" date="2020-12" db="EMBL/GenBank/DDBJ databases">
        <authorList>
            <person name="Ruan W."/>
            <person name="Khan S.A."/>
            <person name="Jeon C.O."/>
        </authorList>
    </citation>
    <scope>NUCLEOTIDE SEQUENCE [LARGE SCALE GENOMIC DNA]</scope>
    <source>
        <strain evidence="1 2">MA-13</strain>
    </source>
</reference>
<dbReference type="Gene3D" id="3.40.30.10">
    <property type="entry name" value="Glutaredoxin"/>
    <property type="match status" value="1"/>
</dbReference>
<dbReference type="Pfam" id="PF05768">
    <property type="entry name" value="Glrx-like"/>
    <property type="match status" value="1"/>
</dbReference>
<dbReference type="InterPro" id="IPR036249">
    <property type="entry name" value="Thioredoxin-like_sf"/>
</dbReference>